<dbReference type="EMBL" id="HG994369">
    <property type="protein sequence ID" value="CAF1926809.1"/>
    <property type="molecule type" value="Genomic_DNA"/>
</dbReference>
<protein>
    <submittedName>
        <fullName evidence="1">(rape) hypothetical protein</fullName>
    </submittedName>
</protein>
<name>A0A816L6B6_BRANA</name>
<reference evidence="1" key="1">
    <citation type="submission" date="2021-01" db="EMBL/GenBank/DDBJ databases">
        <authorList>
            <consortium name="Genoscope - CEA"/>
            <person name="William W."/>
        </authorList>
    </citation>
    <scope>NUCLEOTIDE SEQUENCE</scope>
</reference>
<dbReference type="Proteomes" id="UP001295469">
    <property type="component" value="Chromosome C05"/>
</dbReference>
<sequence>MSFPRLCCSWHNSLGDLDLLLRSKSASRLLCTFQNLFFPSLYPSLVTVGVKMGTLLGAESGFI</sequence>
<evidence type="ECO:0000313" key="1">
    <source>
        <dbReference type="EMBL" id="CAF1926809.1"/>
    </source>
</evidence>
<gene>
    <name evidence="1" type="ORF">DARMORV10_C05P17550.1</name>
</gene>
<dbReference type="AlphaFoldDB" id="A0A816L6B6"/>
<organism evidence="1">
    <name type="scientific">Brassica napus</name>
    <name type="common">Rape</name>
    <dbReference type="NCBI Taxonomy" id="3708"/>
    <lineage>
        <taxon>Eukaryota</taxon>
        <taxon>Viridiplantae</taxon>
        <taxon>Streptophyta</taxon>
        <taxon>Embryophyta</taxon>
        <taxon>Tracheophyta</taxon>
        <taxon>Spermatophyta</taxon>
        <taxon>Magnoliopsida</taxon>
        <taxon>eudicotyledons</taxon>
        <taxon>Gunneridae</taxon>
        <taxon>Pentapetalae</taxon>
        <taxon>rosids</taxon>
        <taxon>malvids</taxon>
        <taxon>Brassicales</taxon>
        <taxon>Brassicaceae</taxon>
        <taxon>Brassiceae</taxon>
        <taxon>Brassica</taxon>
    </lineage>
</organism>
<accession>A0A816L6B6</accession>
<proteinExistence type="predicted"/>